<evidence type="ECO:0000256" key="7">
    <source>
        <dbReference type="ARBA" id="ARBA00022842"/>
    </source>
</evidence>
<evidence type="ECO:0000256" key="3">
    <source>
        <dbReference type="ARBA" id="ARBA00022722"/>
    </source>
</evidence>
<comment type="cofactor">
    <cofactor evidence="1">
        <name>Mn(2+)</name>
        <dbReference type="ChEBI" id="CHEBI:29035"/>
    </cofactor>
</comment>
<feature type="signal peptide" evidence="9">
    <location>
        <begin position="1"/>
        <end position="26"/>
    </location>
</feature>
<evidence type="ECO:0000313" key="12">
    <source>
        <dbReference type="Proteomes" id="UP001597374"/>
    </source>
</evidence>
<dbReference type="Gene3D" id="2.60.40.2030">
    <property type="match status" value="1"/>
</dbReference>
<protein>
    <submittedName>
        <fullName evidence="11">T9SS-dependent choice-of-anchor J family protein</fullName>
    </submittedName>
</protein>
<keyword evidence="8" id="KW-0234">DNA repair</keyword>
<name>A0ABW5CUB1_9BACT</name>
<feature type="domain" description="Endonuclease/exonuclease/phosphatase" evidence="10">
    <location>
        <begin position="625"/>
        <end position="910"/>
    </location>
</feature>
<dbReference type="InterPro" id="IPR036691">
    <property type="entry name" value="Endo/exonu/phosph_ase_sf"/>
</dbReference>
<dbReference type="Proteomes" id="UP001597374">
    <property type="component" value="Unassembled WGS sequence"/>
</dbReference>
<dbReference type="PANTHER" id="PTHR15822">
    <property type="entry name" value="TRAF AND TNF RECEPTOR-ASSOCIATED PROTEIN"/>
    <property type="match status" value="1"/>
</dbReference>
<evidence type="ECO:0000256" key="4">
    <source>
        <dbReference type="ARBA" id="ARBA00022723"/>
    </source>
</evidence>
<gene>
    <name evidence="11" type="ORF">ACFSKP_06725</name>
</gene>
<keyword evidence="7" id="KW-0460">Magnesium</keyword>
<dbReference type="InterPro" id="IPR026444">
    <property type="entry name" value="Secre_tail"/>
</dbReference>
<comment type="caution">
    <text evidence="11">The sequence shown here is derived from an EMBL/GenBank/DDBJ whole genome shotgun (WGS) entry which is preliminary data.</text>
</comment>
<evidence type="ECO:0000256" key="9">
    <source>
        <dbReference type="SAM" id="SignalP"/>
    </source>
</evidence>
<dbReference type="Pfam" id="PF03372">
    <property type="entry name" value="Exo_endo_phos"/>
    <property type="match status" value="1"/>
</dbReference>
<dbReference type="SUPFAM" id="SSF56219">
    <property type="entry name" value="DNase I-like"/>
    <property type="match status" value="1"/>
</dbReference>
<evidence type="ECO:0000256" key="1">
    <source>
        <dbReference type="ARBA" id="ARBA00001936"/>
    </source>
</evidence>
<organism evidence="11 12">
    <name type="scientific">Pontibacter ruber</name>
    <dbReference type="NCBI Taxonomy" id="1343895"/>
    <lineage>
        <taxon>Bacteria</taxon>
        <taxon>Pseudomonadati</taxon>
        <taxon>Bacteroidota</taxon>
        <taxon>Cytophagia</taxon>
        <taxon>Cytophagales</taxon>
        <taxon>Hymenobacteraceae</taxon>
        <taxon>Pontibacter</taxon>
    </lineage>
</organism>
<dbReference type="SUPFAM" id="SSF141072">
    <property type="entry name" value="CalX-like"/>
    <property type="match status" value="1"/>
</dbReference>
<keyword evidence="4" id="KW-0479">Metal-binding</keyword>
<sequence>MFKHLQKRFALVVLGSCLFGSSSAWAQSNPQPQSLPYTQDFSDLPHAATAYPDGWQGWLLSTSPGSSFRTTAPTADRAMLANSTSTTTNGAVHNYNGKIGFLNSGSVDLSVAFAINTLQKSTVNVSFDMMTLRNPYDGGTNTRINEVVLQYRIGTSGAFTNVEGTEYRNNEVKFTTSGNTEPQKVETFTITLPEEANNQEVVQLRWASRQISGGGSRPSFAVDNVEVKSLSDSKQPSVLVPASLAFGDVVLNQTTVTSYNLTTANVTGSLQLTATGGFTLSKAATTGFASSLSFTAAELEANPTVYVQVTPATAGDLTGTITHSGAGIAPVVTEVTATAVSPFAQNFNNCGTSLPGGWKAYSVAGDQNWACTTFGRETEESPRNSAVQINGYSGGSRDNQDWLISPSLNLTDFNIAALSFWTRTAFKGPGMKLMVSTNYDGVSAPATAAWTELNGDFPATASDVWKQSVVDLSDYKGASVHVAFVYTSEAVVDGSARWTVDDFAVENVNQLLVVSDFNYDFGVVEVPNASAPQAFTFKAAGFNEALTLTASAGFELSKDGRTYTSALTYTSAEASAQNTVSVRFKPGTTALKIAGNITFTSGEFSVVKGSLLGSSLPKSSTLDIVTWNTEWFGADKDDRGAELGPEDEELQFQNAKKLLQDLNADIFAFQEVANDEAIAKLVSELNGYDFVKSDVTSYSWDPSRNLVPQKLVIAYKKDVVKIKSQKVLLQKLYNDVIAGTATLPNYPSSQTSFWASGRLPYMVEVEATMNGVTQRLHLVNLHTRANSGTNVAPYNQRKYDIQVLKDSLTAQYPDINLVMMGDMNDDVDVSVVNNLPSTLAPFVVDNNYRALTYDLSVAGQYTYASGSFRSFLDHIIISKSLNDEYVEESIQIENGLVNSIPSYRATTSDHAPVSARFSFTGTPAVTFSEAYVAKAEDAGTFSVNLTLSEPQAKPHTVYFTVEENATATAADYSTVPAAANNVFMVTIPANATTTSFDVTLVDDKLVEPTEQVTFSINGVSTDLGIGAARNFTLAIRENDIPVGVANGQELAFRVYPNPTRGNNANLMLPETISTLETISLTVLTSEGNKLFELTGDQQSVQEQLNARTATLRNGMYILKMVAGNEVYQTRMVKN</sequence>
<dbReference type="InterPro" id="IPR038081">
    <property type="entry name" value="CalX-like_sf"/>
</dbReference>
<feature type="chain" id="PRO_5046637007" evidence="9">
    <location>
        <begin position="27"/>
        <end position="1134"/>
    </location>
</feature>
<evidence type="ECO:0000256" key="5">
    <source>
        <dbReference type="ARBA" id="ARBA00022763"/>
    </source>
</evidence>
<keyword evidence="9" id="KW-0732">Signal</keyword>
<dbReference type="NCBIfam" id="TIGR04183">
    <property type="entry name" value="Por_Secre_tail"/>
    <property type="match status" value="1"/>
</dbReference>
<keyword evidence="12" id="KW-1185">Reference proteome</keyword>
<evidence type="ECO:0000256" key="6">
    <source>
        <dbReference type="ARBA" id="ARBA00022801"/>
    </source>
</evidence>
<evidence type="ECO:0000256" key="8">
    <source>
        <dbReference type="ARBA" id="ARBA00023204"/>
    </source>
</evidence>
<dbReference type="InterPro" id="IPR005135">
    <property type="entry name" value="Endo/exonuclease/phosphatase"/>
</dbReference>
<proteinExistence type="predicted"/>
<dbReference type="EMBL" id="JBHUIM010000001">
    <property type="protein sequence ID" value="MFD2245942.1"/>
    <property type="molecule type" value="Genomic_DNA"/>
</dbReference>
<keyword evidence="6" id="KW-0378">Hydrolase</keyword>
<dbReference type="Gene3D" id="2.60.120.200">
    <property type="match status" value="1"/>
</dbReference>
<comment type="cofactor">
    <cofactor evidence="2">
        <name>Mg(2+)</name>
        <dbReference type="ChEBI" id="CHEBI:18420"/>
    </cofactor>
</comment>
<dbReference type="Gene3D" id="3.60.10.10">
    <property type="entry name" value="Endonuclease/exonuclease/phosphatase"/>
    <property type="match status" value="1"/>
</dbReference>
<accession>A0ABW5CUB1</accession>
<dbReference type="PANTHER" id="PTHR15822:SF4">
    <property type="entry name" value="TYROSYL-DNA PHOSPHODIESTERASE 2"/>
    <property type="match status" value="1"/>
</dbReference>
<dbReference type="Gene3D" id="2.60.120.260">
    <property type="entry name" value="Galactose-binding domain-like"/>
    <property type="match status" value="1"/>
</dbReference>
<evidence type="ECO:0000313" key="11">
    <source>
        <dbReference type="EMBL" id="MFD2245942.1"/>
    </source>
</evidence>
<dbReference type="RefSeq" id="WP_250427589.1">
    <property type="nucleotide sequence ID" value="NZ_JALPRR010000001.1"/>
</dbReference>
<dbReference type="InterPro" id="IPR051547">
    <property type="entry name" value="TDP2-like"/>
</dbReference>
<keyword evidence="3" id="KW-0540">Nuclease</keyword>
<evidence type="ECO:0000259" key="10">
    <source>
        <dbReference type="Pfam" id="PF03372"/>
    </source>
</evidence>
<dbReference type="NCBIfam" id="NF038128">
    <property type="entry name" value="choice_anch_J"/>
    <property type="match status" value="1"/>
</dbReference>
<keyword evidence="5" id="KW-0227">DNA damage</keyword>
<evidence type="ECO:0000256" key="2">
    <source>
        <dbReference type="ARBA" id="ARBA00001946"/>
    </source>
</evidence>
<reference evidence="12" key="1">
    <citation type="journal article" date="2019" name="Int. J. Syst. Evol. Microbiol.">
        <title>The Global Catalogue of Microorganisms (GCM) 10K type strain sequencing project: providing services to taxonomists for standard genome sequencing and annotation.</title>
        <authorList>
            <consortium name="The Broad Institute Genomics Platform"/>
            <consortium name="The Broad Institute Genome Sequencing Center for Infectious Disease"/>
            <person name="Wu L."/>
            <person name="Ma J."/>
        </authorList>
    </citation>
    <scope>NUCLEOTIDE SEQUENCE [LARGE SCALE GENOMIC DNA]</scope>
    <source>
        <strain evidence="12">CGMCC 4.1782</strain>
    </source>
</reference>